<dbReference type="STRING" id="1661398.A0A482VWI3"/>
<dbReference type="InterPro" id="IPR011990">
    <property type="entry name" value="TPR-like_helical_dom_sf"/>
</dbReference>
<keyword evidence="1" id="KW-0866">Nonsense-mediated mRNA decay</keyword>
<dbReference type="SUPFAM" id="SSF48452">
    <property type="entry name" value="TPR-like"/>
    <property type="match status" value="1"/>
</dbReference>
<dbReference type="PANTHER" id="PTHR15696:SF5">
    <property type="entry name" value="NONSENSE-MEDIATED MRNA DECAY FACTOR SMG7"/>
    <property type="match status" value="1"/>
</dbReference>
<dbReference type="InterPro" id="IPR018834">
    <property type="entry name" value="DNA/RNA-bd_Est1-type"/>
</dbReference>
<evidence type="ECO:0000259" key="3">
    <source>
        <dbReference type="Pfam" id="PF10373"/>
    </source>
</evidence>
<dbReference type="Gene3D" id="1.25.40.10">
    <property type="entry name" value="Tetratricopeptide repeat domain"/>
    <property type="match status" value="1"/>
</dbReference>
<dbReference type="GO" id="GO:0005697">
    <property type="term" value="C:telomerase holoenzyme complex"/>
    <property type="evidence" value="ECO:0007669"/>
    <property type="project" value="TreeGrafter"/>
</dbReference>
<dbReference type="InterPro" id="IPR019458">
    <property type="entry name" value="Est1-like_N"/>
</dbReference>
<evidence type="ECO:0000259" key="4">
    <source>
        <dbReference type="Pfam" id="PF10374"/>
    </source>
</evidence>
<dbReference type="AlphaFoldDB" id="A0A482VWI3"/>
<accession>A0A482VWI3</accession>
<evidence type="ECO:0000313" key="5">
    <source>
        <dbReference type="EMBL" id="RZC37311.1"/>
    </source>
</evidence>
<dbReference type="InterPro" id="IPR045153">
    <property type="entry name" value="Est1/Ebs1-like"/>
</dbReference>
<comment type="caution">
    <text evidence="5">The sequence shown here is derived from an EMBL/GenBank/DDBJ whole genome shotgun (WGS) entry which is preliminary data.</text>
</comment>
<dbReference type="GO" id="GO:0070034">
    <property type="term" value="F:telomerase RNA binding"/>
    <property type="evidence" value="ECO:0007669"/>
    <property type="project" value="TreeGrafter"/>
</dbReference>
<reference evidence="5 6" key="1">
    <citation type="submission" date="2017-03" db="EMBL/GenBank/DDBJ databases">
        <title>Genome of the blue death feigning beetle - Asbolus verrucosus.</title>
        <authorList>
            <person name="Rider S.D."/>
        </authorList>
    </citation>
    <scope>NUCLEOTIDE SEQUENCE [LARGE SCALE GENOMIC DNA]</scope>
    <source>
        <strain evidence="5">Butters</strain>
        <tissue evidence="5">Head and leg muscle</tissue>
    </source>
</reference>
<proteinExistence type="predicted"/>
<feature type="compositionally biased region" description="Low complexity" evidence="2">
    <location>
        <begin position="559"/>
        <end position="579"/>
    </location>
</feature>
<evidence type="ECO:0000256" key="1">
    <source>
        <dbReference type="ARBA" id="ARBA00023161"/>
    </source>
</evidence>
<evidence type="ECO:0000313" key="6">
    <source>
        <dbReference type="Proteomes" id="UP000292052"/>
    </source>
</evidence>
<protein>
    <submittedName>
        <fullName evidence="5">SMG7-like</fullName>
    </submittedName>
</protein>
<feature type="domain" description="DNA/RNA-binding" evidence="3">
    <location>
        <begin position="170"/>
        <end position="447"/>
    </location>
</feature>
<dbReference type="OrthoDB" id="69928at2759"/>
<organism evidence="5 6">
    <name type="scientific">Asbolus verrucosus</name>
    <name type="common">Desert ironclad beetle</name>
    <dbReference type="NCBI Taxonomy" id="1661398"/>
    <lineage>
        <taxon>Eukaryota</taxon>
        <taxon>Metazoa</taxon>
        <taxon>Ecdysozoa</taxon>
        <taxon>Arthropoda</taxon>
        <taxon>Hexapoda</taxon>
        <taxon>Insecta</taxon>
        <taxon>Pterygota</taxon>
        <taxon>Neoptera</taxon>
        <taxon>Endopterygota</taxon>
        <taxon>Coleoptera</taxon>
        <taxon>Polyphaga</taxon>
        <taxon>Cucujiformia</taxon>
        <taxon>Tenebrionidae</taxon>
        <taxon>Pimeliinae</taxon>
        <taxon>Asbolus</taxon>
    </lineage>
</organism>
<dbReference type="Proteomes" id="UP000292052">
    <property type="component" value="Unassembled WGS sequence"/>
</dbReference>
<dbReference type="FunFam" id="1.25.40.10:FF:000014">
    <property type="entry name" value="SMG7 nonsense mediated mRNA decay factor"/>
    <property type="match status" value="1"/>
</dbReference>
<dbReference type="EMBL" id="QDEB01053744">
    <property type="protein sequence ID" value="RZC37311.1"/>
    <property type="molecule type" value="Genomic_DNA"/>
</dbReference>
<dbReference type="Pfam" id="PF10373">
    <property type="entry name" value="EST1_DNA_bind"/>
    <property type="match status" value="1"/>
</dbReference>
<gene>
    <name evidence="5" type="ORF">BDFB_002347</name>
</gene>
<sequence>MGYKAAVQILKQAEDLKNKVLKKSDLLADSQAWTDQQKLQTIYHQALVLDLEYALDKKVEQDLWNIGFKNHISILQESTRDKKNARRSECQALLTWCLEAASGFYLTLLHELCNAFDIDLPFRRRGNVYGETNLSAELNLPQSSSCLYICQYCLVHLGDIARYRNQRKQAENFYKQAILVSPTSGHPYNQLALLEASQGDKLSTVFYYIRGIAVKNPFPASTTNLLSTLSSAVDKESPLERIHSKITVNEFIQIFLCTHALLHTATDLGQAEVGVKSLNSTMTALVATQSFTTEKLIKITAINLYTLKHVTSTSLTDELTEDEKIVRHYILDLLAGSLSAFLIPVHTLKNDESLLDYYALPAVKLLTYWIKNEPEVLKEVVFTNRLQIWPSLCKLLNNVQPYLNNFDYSKCAFNNFYNLVSERWCVTDTNTPLVEDKILQGFRPLLKNFKELNFKEEQINDEKIEKLIRIKRITDFGLFVSDLVVNNTNLITKTEEENKYNFEPGCIQPDPTNDLLEEMKSFHISDISPVSNKKGSERRGGILKPQGSLEKSREERELLSSGEPSLMSDLSNSSSSSGNSKKEASKIKRSKQNVALQSIFKKLEENKQVKFNVEEIDKDKEKLVTFDTKPISSPSASQFNPPLRTQSFNQNHPAFPVPPAQQDYLNTLRNVTKPPMNQPNNFVFPKTDIPPPNAKNMPPPMVPYPNHQNSQSLFNNNANNKPKANYGNTVPMPPNSFNPVVHQRVLPPYQNVQFPTGNHSYNIKMEESVPPPNSPWWPNSNSQSYQRPDSFQMGYSFSNNLPYMQSQPDFSKPQSNQAGGDMFNSPWNNFGRTNFLETNMNFENSGHGLSMRQTMLKESNSMAPVASRSMNNHDNFMQNSTSSPGYSLFNTNTWTPNLVGQLRSTKSHENQMNHLSQHSLFTGQGPQSLAQLLEQQQSQKSDL</sequence>
<evidence type="ECO:0000256" key="2">
    <source>
        <dbReference type="SAM" id="MobiDB-lite"/>
    </source>
</evidence>
<keyword evidence="6" id="KW-1185">Reference proteome</keyword>
<dbReference type="GO" id="GO:0000184">
    <property type="term" value="P:nuclear-transcribed mRNA catabolic process, nonsense-mediated decay"/>
    <property type="evidence" value="ECO:0007669"/>
    <property type="project" value="UniProtKB-KW"/>
</dbReference>
<dbReference type="GO" id="GO:0042162">
    <property type="term" value="F:telomeric DNA binding"/>
    <property type="evidence" value="ECO:0007669"/>
    <property type="project" value="TreeGrafter"/>
</dbReference>
<feature type="region of interest" description="Disordered" evidence="2">
    <location>
        <begin position="527"/>
        <end position="591"/>
    </location>
</feature>
<dbReference type="PANTHER" id="PTHR15696">
    <property type="entry name" value="SMG-7 SUPPRESSOR WITH MORPHOLOGICAL EFFECT ON GENITALIA PROTEIN 7"/>
    <property type="match status" value="1"/>
</dbReference>
<name>A0A482VWI3_ASBVE</name>
<dbReference type="Pfam" id="PF10374">
    <property type="entry name" value="EST1"/>
    <property type="match status" value="1"/>
</dbReference>
<feature type="domain" description="Telomerase activating protein Est1-like N-terminal" evidence="4">
    <location>
        <begin position="58"/>
        <end position="166"/>
    </location>
</feature>